<protein>
    <submittedName>
        <fullName evidence="1">Uncharacterized protein</fullName>
    </submittedName>
</protein>
<organism evidence="1">
    <name type="scientific">Anguilla anguilla</name>
    <name type="common">European freshwater eel</name>
    <name type="synonym">Muraena anguilla</name>
    <dbReference type="NCBI Taxonomy" id="7936"/>
    <lineage>
        <taxon>Eukaryota</taxon>
        <taxon>Metazoa</taxon>
        <taxon>Chordata</taxon>
        <taxon>Craniata</taxon>
        <taxon>Vertebrata</taxon>
        <taxon>Euteleostomi</taxon>
        <taxon>Actinopterygii</taxon>
        <taxon>Neopterygii</taxon>
        <taxon>Teleostei</taxon>
        <taxon>Anguilliformes</taxon>
        <taxon>Anguillidae</taxon>
        <taxon>Anguilla</taxon>
    </lineage>
</organism>
<name>A0A0E9Q7W1_ANGAN</name>
<dbReference type="EMBL" id="GBXM01098498">
    <property type="protein sequence ID" value="JAH10079.1"/>
    <property type="molecule type" value="Transcribed_RNA"/>
</dbReference>
<reference evidence="1" key="1">
    <citation type="submission" date="2014-11" db="EMBL/GenBank/DDBJ databases">
        <authorList>
            <person name="Amaro Gonzalez C."/>
        </authorList>
    </citation>
    <scope>NUCLEOTIDE SEQUENCE</scope>
</reference>
<proteinExistence type="predicted"/>
<accession>A0A0E9Q7W1</accession>
<sequence>MYIVISTTFFWKGSRNIYTQLQKNATPVLVLVR</sequence>
<reference evidence="1" key="2">
    <citation type="journal article" date="2015" name="Fish Shellfish Immunol.">
        <title>Early steps in the European eel (Anguilla anguilla)-Vibrio vulnificus interaction in the gills: Role of the RtxA13 toxin.</title>
        <authorList>
            <person name="Callol A."/>
            <person name="Pajuelo D."/>
            <person name="Ebbesson L."/>
            <person name="Teles M."/>
            <person name="MacKenzie S."/>
            <person name="Amaro C."/>
        </authorList>
    </citation>
    <scope>NUCLEOTIDE SEQUENCE</scope>
</reference>
<dbReference type="AlphaFoldDB" id="A0A0E9Q7W1"/>
<evidence type="ECO:0000313" key="1">
    <source>
        <dbReference type="EMBL" id="JAH12961.1"/>
    </source>
</evidence>
<dbReference type="EMBL" id="GBXM01095616">
    <property type="protein sequence ID" value="JAH12961.1"/>
    <property type="molecule type" value="Transcribed_RNA"/>
</dbReference>